<dbReference type="Pfam" id="PF01381">
    <property type="entry name" value="HTH_3"/>
    <property type="match status" value="1"/>
</dbReference>
<evidence type="ECO:0000259" key="1">
    <source>
        <dbReference type="PROSITE" id="PS50943"/>
    </source>
</evidence>
<dbReference type="CDD" id="cd00093">
    <property type="entry name" value="HTH_XRE"/>
    <property type="match status" value="1"/>
</dbReference>
<sequence length="110" mass="12230">MNAPTDVQIIEKNGQPEYAVIPYEDYIALLHSQNSNEFIPHEVVELSLSTGGNMVAAWRKFKKISQTELAGKLGISQSAVAQMERPGYNPRSDTLKRIAIALDISPEQLF</sequence>
<accession>A0A432YMT6</accession>
<organism evidence="2 3">
    <name type="scientific">Idiomarina piscisalsi</name>
    <dbReference type="NCBI Taxonomy" id="1096243"/>
    <lineage>
        <taxon>Bacteria</taxon>
        <taxon>Pseudomonadati</taxon>
        <taxon>Pseudomonadota</taxon>
        <taxon>Gammaproteobacteria</taxon>
        <taxon>Alteromonadales</taxon>
        <taxon>Idiomarinaceae</taxon>
        <taxon>Idiomarina</taxon>
    </lineage>
</organism>
<name>A0A432YMT6_9GAMM</name>
<dbReference type="AlphaFoldDB" id="A0A432YMT6"/>
<dbReference type="InterPro" id="IPR001387">
    <property type="entry name" value="Cro/C1-type_HTH"/>
</dbReference>
<proteinExistence type="predicted"/>
<dbReference type="InterPro" id="IPR010982">
    <property type="entry name" value="Lambda_DNA-bd_dom_sf"/>
</dbReference>
<gene>
    <name evidence="2" type="ORF">CWI73_10220</name>
</gene>
<dbReference type="RefSeq" id="WP_126752695.1">
    <property type="nucleotide sequence ID" value="NZ_JBHUMT010000016.1"/>
</dbReference>
<reference evidence="2 3" key="1">
    <citation type="journal article" date="2011" name="Front. Microbiol.">
        <title>Genomic signatures of strain selection and enhancement in Bacillus atrophaeus var. globigii, a historical biowarfare simulant.</title>
        <authorList>
            <person name="Gibbons H.S."/>
            <person name="Broomall S.M."/>
            <person name="McNew L.A."/>
            <person name="Daligault H."/>
            <person name="Chapman C."/>
            <person name="Bruce D."/>
            <person name="Karavis M."/>
            <person name="Krepps M."/>
            <person name="McGregor P.A."/>
            <person name="Hong C."/>
            <person name="Park K.H."/>
            <person name="Akmal A."/>
            <person name="Feldman A."/>
            <person name="Lin J.S."/>
            <person name="Chang W.E."/>
            <person name="Higgs B.W."/>
            <person name="Demirev P."/>
            <person name="Lindquist J."/>
            <person name="Liem A."/>
            <person name="Fochler E."/>
            <person name="Read T.D."/>
            <person name="Tapia R."/>
            <person name="Johnson S."/>
            <person name="Bishop-Lilly K.A."/>
            <person name="Detter C."/>
            <person name="Han C."/>
            <person name="Sozhamannan S."/>
            <person name="Rosenzweig C.N."/>
            <person name="Skowronski E.W."/>
        </authorList>
    </citation>
    <scope>NUCLEOTIDE SEQUENCE [LARGE SCALE GENOMIC DNA]</scope>
    <source>
        <strain evidence="2 3">TPS4-2</strain>
    </source>
</reference>
<dbReference type="EMBL" id="PIQA01000012">
    <property type="protein sequence ID" value="RUO62297.1"/>
    <property type="molecule type" value="Genomic_DNA"/>
</dbReference>
<dbReference type="SMART" id="SM00530">
    <property type="entry name" value="HTH_XRE"/>
    <property type="match status" value="1"/>
</dbReference>
<dbReference type="Proteomes" id="UP000288361">
    <property type="component" value="Unassembled WGS sequence"/>
</dbReference>
<dbReference type="PROSITE" id="PS50943">
    <property type="entry name" value="HTH_CROC1"/>
    <property type="match status" value="1"/>
</dbReference>
<feature type="domain" description="HTH cro/C1-type" evidence="1">
    <location>
        <begin position="55"/>
        <end position="109"/>
    </location>
</feature>
<dbReference type="SUPFAM" id="SSF47413">
    <property type="entry name" value="lambda repressor-like DNA-binding domains"/>
    <property type="match status" value="1"/>
</dbReference>
<dbReference type="Gene3D" id="1.10.260.40">
    <property type="entry name" value="lambda repressor-like DNA-binding domains"/>
    <property type="match status" value="1"/>
</dbReference>
<dbReference type="GO" id="GO:0003677">
    <property type="term" value="F:DNA binding"/>
    <property type="evidence" value="ECO:0007669"/>
    <property type="project" value="InterPro"/>
</dbReference>
<evidence type="ECO:0000313" key="2">
    <source>
        <dbReference type="EMBL" id="RUO62297.1"/>
    </source>
</evidence>
<protein>
    <submittedName>
        <fullName evidence="2">Transcriptional regulator</fullName>
    </submittedName>
</protein>
<comment type="caution">
    <text evidence="2">The sequence shown here is derived from an EMBL/GenBank/DDBJ whole genome shotgun (WGS) entry which is preliminary data.</text>
</comment>
<evidence type="ECO:0000313" key="3">
    <source>
        <dbReference type="Proteomes" id="UP000288361"/>
    </source>
</evidence>